<keyword evidence="10 18" id="KW-1133">Transmembrane helix</keyword>
<evidence type="ECO:0000256" key="14">
    <source>
        <dbReference type="ARBA" id="ARBA00023264"/>
    </source>
</evidence>
<evidence type="ECO:0000256" key="4">
    <source>
        <dbReference type="ARBA" id="ARBA00010441"/>
    </source>
</evidence>
<name>A0A9D2G684_9FIRM</name>
<keyword evidence="12 18" id="KW-0472">Membrane</keyword>
<dbReference type="GO" id="GO:0008444">
    <property type="term" value="F:CDP-diacylglycerol-glycerol-3-phosphate 3-phosphatidyltransferase activity"/>
    <property type="evidence" value="ECO:0007669"/>
    <property type="project" value="UniProtKB-EC"/>
</dbReference>
<dbReference type="EC" id="2.7.8.5" evidence="5"/>
<dbReference type="InterPro" id="IPR050324">
    <property type="entry name" value="CDP-alcohol_PTase-I"/>
</dbReference>
<comment type="subcellular location">
    <subcellularLocation>
        <location evidence="2">Membrane</location>
        <topology evidence="2">Multi-pass membrane protein</topology>
    </subcellularLocation>
</comment>
<keyword evidence="7" id="KW-0444">Lipid biosynthesis</keyword>
<evidence type="ECO:0000256" key="6">
    <source>
        <dbReference type="ARBA" id="ARBA00014944"/>
    </source>
</evidence>
<evidence type="ECO:0000256" key="5">
    <source>
        <dbReference type="ARBA" id="ARBA00013170"/>
    </source>
</evidence>
<evidence type="ECO:0000256" key="10">
    <source>
        <dbReference type="ARBA" id="ARBA00022989"/>
    </source>
</evidence>
<evidence type="ECO:0000256" key="1">
    <source>
        <dbReference type="ARBA" id="ARBA00003973"/>
    </source>
</evidence>
<reference evidence="19" key="2">
    <citation type="submission" date="2021-04" db="EMBL/GenBank/DDBJ databases">
        <authorList>
            <person name="Gilroy R."/>
        </authorList>
    </citation>
    <scope>NUCLEOTIDE SEQUENCE</scope>
    <source>
        <strain evidence="19">ChiW7-2402</strain>
    </source>
</reference>
<evidence type="ECO:0000256" key="16">
    <source>
        <dbReference type="ARBA" id="ARBA00048586"/>
    </source>
</evidence>
<keyword evidence="14" id="KW-1208">Phospholipid metabolism</keyword>
<dbReference type="InterPro" id="IPR000462">
    <property type="entry name" value="CDP-OH_P_trans"/>
</dbReference>
<feature type="transmembrane region" description="Helical" evidence="18">
    <location>
        <begin position="30"/>
        <end position="51"/>
    </location>
</feature>
<protein>
    <recommendedName>
        <fullName evidence="6">CDP-diacylglycerol--glycerol-3-phosphate 3-phosphatidyltransferase</fullName>
        <ecNumber evidence="5">2.7.8.5</ecNumber>
    </recommendedName>
    <alternativeName>
        <fullName evidence="15">Phosphatidylglycerophosphate synthase</fullName>
    </alternativeName>
</protein>
<dbReference type="InterPro" id="IPR004570">
    <property type="entry name" value="Phosphatidylglycerol_P_synth"/>
</dbReference>
<evidence type="ECO:0000256" key="13">
    <source>
        <dbReference type="ARBA" id="ARBA00023209"/>
    </source>
</evidence>
<dbReference type="PANTHER" id="PTHR14269:SF62">
    <property type="entry name" value="CDP-DIACYLGLYCEROL--GLYCEROL-3-PHOSPHATE 3-PHOSPHATIDYLTRANSFERASE 1, CHLOROPLASTIC"/>
    <property type="match status" value="1"/>
</dbReference>
<dbReference type="InterPro" id="IPR048254">
    <property type="entry name" value="CDP_ALCOHOL_P_TRANSF_CS"/>
</dbReference>
<dbReference type="PIRSF" id="PIRSF000847">
    <property type="entry name" value="Phos_ph_gly_syn"/>
    <property type="match status" value="1"/>
</dbReference>
<dbReference type="Gene3D" id="1.20.120.1760">
    <property type="match status" value="1"/>
</dbReference>
<evidence type="ECO:0000256" key="9">
    <source>
        <dbReference type="ARBA" id="ARBA00022692"/>
    </source>
</evidence>
<accession>A0A9D2G684</accession>
<evidence type="ECO:0000256" key="8">
    <source>
        <dbReference type="ARBA" id="ARBA00022679"/>
    </source>
</evidence>
<comment type="pathway">
    <text evidence="3">Phospholipid metabolism; phosphatidylglycerol biosynthesis; phosphatidylglycerol from CDP-diacylglycerol: step 1/2.</text>
</comment>
<evidence type="ECO:0000256" key="3">
    <source>
        <dbReference type="ARBA" id="ARBA00005042"/>
    </source>
</evidence>
<keyword evidence="9 18" id="KW-0812">Transmembrane</keyword>
<feature type="transmembrane region" description="Helical" evidence="18">
    <location>
        <begin position="72"/>
        <end position="95"/>
    </location>
</feature>
<proteinExistence type="inferred from homology"/>
<dbReference type="PROSITE" id="PS00379">
    <property type="entry name" value="CDP_ALCOHOL_P_TRANSF"/>
    <property type="match status" value="1"/>
</dbReference>
<dbReference type="Proteomes" id="UP000824102">
    <property type="component" value="Unassembled WGS sequence"/>
</dbReference>
<evidence type="ECO:0000256" key="12">
    <source>
        <dbReference type="ARBA" id="ARBA00023136"/>
    </source>
</evidence>
<dbReference type="Pfam" id="PF01066">
    <property type="entry name" value="CDP-OH_P_transf"/>
    <property type="match status" value="1"/>
</dbReference>
<dbReference type="PANTHER" id="PTHR14269">
    <property type="entry name" value="CDP-DIACYLGLYCEROL--GLYCEROL-3-PHOSPHATE 3-PHOSPHATIDYLTRANSFERASE-RELATED"/>
    <property type="match status" value="1"/>
</dbReference>
<evidence type="ECO:0000313" key="20">
    <source>
        <dbReference type="Proteomes" id="UP000824102"/>
    </source>
</evidence>
<keyword evidence="11" id="KW-0443">Lipid metabolism</keyword>
<dbReference type="GO" id="GO:0016020">
    <property type="term" value="C:membrane"/>
    <property type="evidence" value="ECO:0007669"/>
    <property type="project" value="UniProtKB-SubCell"/>
</dbReference>
<evidence type="ECO:0000256" key="17">
    <source>
        <dbReference type="RuleBase" id="RU003750"/>
    </source>
</evidence>
<gene>
    <name evidence="19" type="ORF">H9964_07360</name>
</gene>
<evidence type="ECO:0000256" key="2">
    <source>
        <dbReference type="ARBA" id="ARBA00004141"/>
    </source>
</evidence>
<evidence type="ECO:0000313" key="19">
    <source>
        <dbReference type="EMBL" id="HIZ73383.1"/>
    </source>
</evidence>
<keyword evidence="8 17" id="KW-0808">Transferase</keyword>
<dbReference type="AlphaFoldDB" id="A0A9D2G684"/>
<sequence length="210" mass="22619">MNLPNKITMVRICMIPLFVVVFYLDVIPCNFLIAAVIFVLAALTDALDGHIARSRNLVTNLGKFLDPIADKVLVSTAFILLLTEPSVFSAPFLLFNGGANAVLSAETAMRITAGVCVAVILARELIVSGFRMVAAERKLVIAADKLGKIKTTCQDISIAVLLASMSFLETTAGQIAALVGLVFFFLCTFFTVLSGINYIVKNIQVLKESD</sequence>
<dbReference type="EMBL" id="DXBB01000107">
    <property type="protein sequence ID" value="HIZ73383.1"/>
    <property type="molecule type" value="Genomic_DNA"/>
</dbReference>
<dbReference type="GO" id="GO:0046474">
    <property type="term" value="P:glycerophospholipid biosynthetic process"/>
    <property type="evidence" value="ECO:0007669"/>
    <property type="project" value="TreeGrafter"/>
</dbReference>
<keyword evidence="13" id="KW-0594">Phospholipid biosynthesis</keyword>
<dbReference type="InterPro" id="IPR043130">
    <property type="entry name" value="CDP-OH_PTrfase_TM_dom"/>
</dbReference>
<reference evidence="19" key="1">
    <citation type="journal article" date="2021" name="PeerJ">
        <title>Extensive microbial diversity within the chicken gut microbiome revealed by metagenomics and culture.</title>
        <authorList>
            <person name="Gilroy R."/>
            <person name="Ravi A."/>
            <person name="Getino M."/>
            <person name="Pursley I."/>
            <person name="Horton D.L."/>
            <person name="Alikhan N.F."/>
            <person name="Baker D."/>
            <person name="Gharbi K."/>
            <person name="Hall N."/>
            <person name="Watson M."/>
            <person name="Adriaenssens E.M."/>
            <person name="Foster-Nyarko E."/>
            <person name="Jarju S."/>
            <person name="Secka A."/>
            <person name="Antonio M."/>
            <person name="Oren A."/>
            <person name="Chaudhuri R.R."/>
            <person name="La Ragione R."/>
            <person name="Hildebrand F."/>
            <person name="Pallen M.J."/>
        </authorList>
    </citation>
    <scope>NUCLEOTIDE SEQUENCE</scope>
    <source>
        <strain evidence="19">ChiW7-2402</strain>
    </source>
</reference>
<organism evidence="19 20">
    <name type="scientific">Candidatus Gallimonas intestinavium</name>
    <dbReference type="NCBI Taxonomy" id="2838603"/>
    <lineage>
        <taxon>Bacteria</taxon>
        <taxon>Bacillati</taxon>
        <taxon>Bacillota</taxon>
        <taxon>Clostridia</taxon>
        <taxon>Candidatus Gallimonas</taxon>
    </lineage>
</organism>
<comment type="function">
    <text evidence="1">This protein catalyzes the committed step to the synthesis of the acidic phospholipids.</text>
</comment>
<evidence type="ECO:0000256" key="18">
    <source>
        <dbReference type="SAM" id="Phobius"/>
    </source>
</evidence>
<comment type="similarity">
    <text evidence="4 17">Belongs to the CDP-alcohol phosphatidyltransferase class-I family.</text>
</comment>
<evidence type="ECO:0000256" key="7">
    <source>
        <dbReference type="ARBA" id="ARBA00022516"/>
    </source>
</evidence>
<comment type="caution">
    <text evidence="19">The sequence shown here is derived from an EMBL/GenBank/DDBJ whole genome shotgun (WGS) entry which is preliminary data.</text>
</comment>
<comment type="catalytic activity">
    <reaction evidence="16">
        <text>a CDP-1,2-diacyl-sn-glycerol + sn-glycerol 3-phosphate = a 1,2-diacyl-sn-glycero-3-phospho-(1'-sn-glycero-3'-phosphate) + CMP + H(+)</text>
        <dbReference type="Rhea" id="RHEA:12593"/>
        <dbReference type="ChEBI" id="CHEBI:15378"/>
        <dbReference type="ChEBI" id="CHEBI:57597"/>
        <dbReference type="ChEBI" id="CHEBI:58332"/>
        <dbReference type="ChEBI" id="CHEBI:60110"/>
        <dbReference type="ChEBI" id="CHEBI:60377"/>
        <dbReference type="EC" id="2.7.8.5"/>
    </reaction>
</comment>
<feature type="transmembrane region" description="Helical" evidence="18">
    <location>
        <begin position="174"/>
        <end position="200"/>
    </location>
</feature>
<evidence type="ECO:0000256" key="15">
    <source>
        <dbReference type="ARBA" id="ARBA00033018"/>
    </source>
</evidence>
<evidence type="ECO:0000256" key="11">
    <source>
        <dbReference type="ARBA" id="ARBA00023098"/>
    </source>
</evidence>
<feature type="transmembrane region" description="Helical" evidence="18">
    <location>
        <begin position="107"/>
        <end position="130"/>
    </location>
</feature>